<protein>
    <submittedName>
        <fullName evidence="1">Uncharacterized protein</fullName>
    </submittedName>
</protein>
<dbReference type="AlphaFoldDB" id="A0A2P2J2H0"/>
<sequence>MCTRSNREEKLIDHLAFGLWVRSGTQAFNDRYI</sequence>
<accession>A0A2P2J2H0</accession>
<evidence type="ECO:0000313" key="1">
    <source>
        <dbReference type="EMBL" id="MBW87660.1"/>
    </source>
</evidence>
<name>A0A2P2J2H0_RHIMU</name>
<proteinExistence type="predicted"/>
<reference evidence="1" key="1">
    <citation type="submission" date="2018-02" db="EMBL/GenBank/DDBJ databases">
        <title>Rhizophora mucronata_Transcriptome.</title>
        <authorList>
            <person name="Meera S.P."/>
            <person name="Sreeshan A."/>
            <person name="Augustine A."/>
        </authorList>
    </citation>
    <scope>NUCLEOTIDE SEQUENCE</scope>
    <source>
        <tissue evidence="1">Leaf</tissue>
    </source>
</reference>
<organism evidence="1">
    <name type="scientific">Rhizophora mucronata</name>
    <name type="common">Asiatic mangrove</name>
    <dbReference type="NCBI Taxonomy" id="61149"/>
    <lineage>
        <taxon>Eukaryota</taxon>
        <taxon>Viridiplantae</taxon>
        <taxon>Streptophyta</taxon>
        <taxon>Embryophyta</taxon>
        <taxon>Tracheophyta</taxon>
        <taxon>Spermatophyta</taxon>
        <taxon>Magnoliopsida</taxon>
        <taxon>eudicotyledons</taxon>
        <taxon>Gunneridae</taxon>
        <taxon>Pentapetalae</taxon>
        <taxon>rosids</taxon>
        <taxon>fabids</taxon>
        <taxon>Malpighiales</taxon>
        <taxon>Rhizophoraceae</taxon>
        <taxon>Rhizophora</taxon>
    </lineage>
</organism>
<dbReference type="EMBL" id="GGEC01007177">
    <property type="protein sequence ID" value="MBW87660.1"/>
    <property type="molecule type" value="Transcribed_RNA"/>
</dbReference>